<feature type="compositionally biased region" description="Acidic residues" evidence="1">
    <location>
        <begin position="1"/>
        <end position="10"/>
    </location>
</feature>
<keyword evidence="3" id="KW-1185">Reference proteome</keyword>
<evidence type="ECO:0000313" key="2">
    <source>
        <dbReference type="EMBL" id="KAK8981504.1"/>
    </source>
</evidence>
<proteinExistence type="predicted"/>
<evidence type="ECO:0000313" key="3">
    <source>
        <dbReference type="Proteomes" id="UP001396334"/>
    </source>
</evidence>
<name>A0ABR2NZ80_9ROSI</name>
<reference evidence="2 3" key="1">
    <citation type="journal article" date="2024" name="G3 (Bethesda)">
        <title>Genome assembly of Hibiscus sabdariffa L. provides insights into metabolisms of medicinal natural products.</title>
        <authorList>
            <person name="Kim T."/>
        </authorList>
    </citation>
    <scope>NUCLEOTIDE SEQUENCE [LARGE SCALE GENOMIC DNA]</scope>
    <source>
        <strain evidence="2">TK-2024</strain>
        <tissue evidence="2">Old leaves</tissue>
    </source>
</reference>
<feature type="region of interest" description="Disordered" evidence="1">
    <location>
        <begin position="1"/>
        <end position="59"/>
    </location>
</feature>
<gene>
    <name evidence="2" type="ORF">V6N11_027917</name>
</gene>
<evidence type="ECO:0000256" key="1">
    <source>
        <dbReference type="SAM" id="MobiDB-lite"/>
    </source>
</evidence>
<comment type="caution">
    <text evidence="2">The sequence shown here is derived from an EMBL/GenBank/DDBJ whole genome shotgun (WGS) entry which is preliminary data.</text>
</comment>
<sequence>MSMSSDDDDKDGSTLRVVHSANDRGRVGGIEQQIGQTSTPPSRVHTLAKRDNPSHISKKCPPATKICSQFIRGTGILSFQDRGNKMYWHSSKNFTDVKSSLYEFQFGSRDLENL</sequence>
<dbReference type="EMBL" id="JBBPBN010000089">
    <property type="protein sequence ID" value="KAK8981504.1"/>
    <property type="molecule type" value="Genomic_DNA"/>
</dbReference>
<dbReference type="Proteomes" id="UP001396334">
    <property type="component" value="Unassembled WGS sequence"/>
</dbReference>
<organism evidence="2 3">
    <name type="scientific">Hibiscus sabdariffa</name>
    <name type="common">roselle</name>
    <dbReference type="NCBI Taxonomy" id="183260"/>
    <lineage>
        <taxon>Eukaryota</taxon>
        <taxon>Viridiplantae</taxon>
        <taxon>Streptophyta</taxon>
        <taxon>Embryophyta</taxon>
        <taxon>Tracheophyta</taxon>
        <taxon>Spermatophyta</taxon>
        <taxon>Magnoliopsida</taxon>
        <taxon>eudicotyledons</taxon>
        <taxon>Gunneridae</taxon>
        <taxon>Pentapetalae</taxon>
        <taxon>rosids</taxon>
        <taxon>malvids</taxon>
        <taxon>Malvales</taxon>
        <taxon>Malvaceae</taxon>
        <taxon>Malvoideae</taxon>
        <taxon>Hibiscus</taxon>
    </lineage>
</organism>
<protein>
    <submittedName>
        <fullName evidence="2">Uncharacterized protein</fullName>
    </submittedName>
</protein>
<accession>A0ABR2NZ80</accession>